<feature type="compositionally biased region" description="Basic and acidic residues" evidence="1">
    <location>
        <begin position="89"/>
        <end position="103"/>
    </location>
</feature>
<feature type="region of interest" description="Disordered" evidence="1">
    <location>
        <begin position="1"/>
        <end position="20"/>
    </location>
</feature>
<feature type="domain" description="F-box" evidence="2">
    <location>
        <begin position="20"/>
        <end position="66"/>
    </location>
</feature>
<evidence type="ECO:0000313" key="4">
    <source>
        <dbReference type="Proteomes" id="UP000325313"/>
    </source>
</evidence>
<dbReference type="GO" id="GO:0019005">
    <property type="term" value="C:SCF ubiquitin ligase complex"/>
    <property type="evidence" value="ECO:0007669"/>
    <property type="project" value="TreeGrafter"/>
</dbReference>
<evidence type="ECO:0000313" key="3">
    <source>
        <dbReference type="EMBL" id="KAA1073943.1"/>
    </source>
</evidence>
<organism evidence="3 4">
    <name type="scientific">Puccinia graminis f. sp. tritici</name>
    <dbReference type="NCBI Taxonomy" id="56615"/>
    <lineage>
        <taxon>Eukaryota</taxon>
        <taxon>Fungi</taxon>
        <taxon>Dikarya</taxon>
        <taxon>Basidiomycota</taxon>
        <taxon>Pucciniomycotina</taxon>
        <taxon>Pucciniomycetes</taxon>
        <taxon>Pucciniales</taxon>
        <taxon>Pucciniaceae</taxon>
        <taxon>Puccinia</taxon>
    </lineage>
</organism>
<dbReference type="GO" id="GO:0031146">
    <property type="term" value="P:SCF-dependent proteasomal ubiquitin-dependent protein catabolic process"/>
    <property type="evidence" value="ECO:0007669"/>
    <property type="project" value="TreeGrafter"/>
</dbReference>
<dbReference type="SUPFAM" id="SSF81383">
    <property type="entry name" value="F-box domain"/>
    <property type="match status" value="1"/>
</dbReference>
<dbReference type="SMART" id="SM00320">
    <property type="entry name" value="WD40"/>
    <property type="match status" value="2"/>
</dbReference>
<dbReference type="InterPro" id="IPR036322">
    <property type="entry name" value="WD40_repeat_dom_sf"/>
</dbReference>
<dbReference type="Pfam" id="PF25499">
    <property type="entry name" value="Beta-prop_pof12"/>
    <property type="match status" value="1"/>
</dbReference>
<feature type="region of interest" description="Disordered" evidence="1">
    <location>
        <begin position="89"/>
        <end position="108"/>
    </location>
</feature>
<protein>
    <recommendedName>
        <fullName evidence="2">F-box domain-containing protein</fullName>
    </recommendedName>
</protein>
<accession>A0A5B0MCU1</accession>
<feature type="region of interest" description="Disordered" evidence="1">
    <location>
        <begin position="145"/>
        <end position="177"/>
    </location>
</feature>
<feature type="compositionally biased region" description="Polar residues" evidence="1">
    <location>
        <begin position="147"/>
        <end position="177"/>
    </location>
</feature>
<dbReference type="Gene3D" id="1.20.1280.50">
    <property type="match status" value="1"/>
</dbReference>
<dbReference type="AlphaFoldDB" id="A0A5B0MCU1"/>
<gene>
    <name evidence="3" type="ORF">PGTUg99_025784</name>
</gene>
<dbReference type="EMBL" id="VDEP01000474">
    <property type="protein sequence ID" value="KAA1073943.1"/>
    <property type="molecule type" value="Genomic_DNA"/>
</dbReference>
<dbReference type="PANTHER" id="PTHR12874:SF9">
    <property type="entry name" value="F-BOX ONLY PROTEIN 48"/>
    <property type="match status" value="1"/>
</dbReference>
<dbReference type="InterPro" id="IPR036047">
    <property type="entry name" value="F-box-like_dom_sf"/>
</dbReference>
<dbReference type="SMART" id="SM00256">
    <property type="entry name" value="FBOX"/>
    <property type="match status" value="1"/>
</dbReference>
<dbReference type="SUPFAM" id="SSF50978">
    <property type="entry name" value="WD40 repeat-like"/>
    <property type="match status" value="1"/>
</dbReference>
<name>A0A5B0MCU1_PUCGR</name>
<dbReference type="Proteomes" id="UP000325313">
    <property type="component" value="Unassembled WGS sequence"/>
</dbReference>
<evidence type="ECO:0000256" key="1">
    <source>
        <dbReference type="SAM" id="MobiDB-lite"/>
    </source>
</evidence>
<comment type="caution">
    <text evidence="3">The sequence shown here is derived from an EMBL/GenBank/DDBJ whole genome shotgun (WGS) entry which is preliminary data.</text>
</comment>
<dbReference type="InterPro" id="IPR001810">
    <property type="entry name" value="F-box_dom"/>
</dbReference>
<dbReference type="GO" id="GO:0005737">
    <property type="term" value="C:cytoplasm"/>
    <property type="evidence" value="ECO:0007669"/>
    <property type="project" value="TreeGrafter"/>
</dbReference>
<dbReference type="InterPro" id="IPR001680">
    <property type="entry name" value="WD40_rpt"/>
</dbReference>
<reference evidence="3 4" key="1">
    <citation type="submission" date="2019-05" db="EMBL/GenBank/DDBJ databases">
        <title>Emergence of the Ug99 lineage of the wheat stem rust pathogen through somatic hybridization.</title>
        <authorList>
            <person name="Li F."/>
            <person name="Upadhyaya N.M."/>
            <person name="Sperschneider J."/>
            <person name="Matny O."/>
            <person name="Nguyen-Phuc H."/>
            <person name="Mago R."/>
            <person name="Raley C."/>
            <person name="Miller M.E."/>
            <person name="Silverstein K.A.T."/>
            <person name="Henningsen E."/>
            <person name="Hirsch C.D."/>
            <person name="Visser B."/>
            <person name="Pretorius Z.A."/>
            <person name="Steffenson B.J."/>
            <person name="Schwessinger B."/>
            <person name="Dodds P.N."/>
            <person name="Figueroa M."/>
        </authorList>
    </citation>
    <scope>NUCLEOTIDE SEQUENCE [LARGE SCALE GENOMIC DNA]</scope>
    <source>
        <strain evidence="3 4">Ug99</strain>
    </source>
</reference>
<evidence type="ECO:0000259" key="2">
    <source>
        <dbReference type="PROSITE" id="PS50181"/>
    </source>
</evidence>
<dbReference type="Pfam" id="PF12937">
    <property type="entry name" value="F-box-like"/>
    <property type="match status" value="1"/>
</dbReference>
<dbReference type="PROSITE" id="PS50181">
    <property type="entry name" value="FBOX"/>
    <property type="match status" value="1"/>
</dbReference>
<proteinExistence type="predicted"/>
<sequence>MSSSSSQYPPAASRLRPTTSTHIHTLSEEVLLEILSYLTISELLTASRVSQRFNRLCEEPQLWRRIYHSLFTVDRLKHPFSPALDQRLRGSMESRASRSQLDRKGKRKNLEVTIDQESHLGHTWKTLCRISWNWKRGSAGLTRITPILNQSDSPPISTSPQARTTTTRSQGSKNPTPNTIVRFHRSLLFIARKSRSSESLPTVYVYNLQNDFNHQQQKKSVLIGKLSPALGSQDVSPFVGQAVTEISIDESCGTNSETTQAVKSTVLLSVFYTTGQFTLYEISLPDVSPDTGDPVVLDFQEVGSFQPYLTSKISNSRKVHHGLVETAKFHFPLLVTCSVDFHLSFFRLSWSSSPAQPTEKLQIIKLVLDMQNHSCYWPLSLSLKRSEPSSERFKMTIAYPMPFYPSAWTVGMQEFDFEITSSRSSSASSSTTSLQMNTNRFITAFQHPQDKDRRPMAGLSLGEIVIGIEQAAENVIVGRSDNTIDCFRLASVSDDDVSDHRIKRLLCSKTLFGHTSRIGSITVDENGRCVSGAMDGVKVWEGSEAVDVRSVDSSASSLLETRSVGWIGSDSEKIVSLWIWEDLDPNANTARLNEEIRVLSFI</sequence>
<dbReference type="PANTHER" id="PTHR12874">
    <property type="entry name" value="F-BOX ONLY PROTEIN 48-RELATED"/>
    <property type="match status" value="1"/>
</dbReference>